<dbReference type="InterPro" id="IPR036390">
    <property type="entry name" value="WH_DNA-bd_sf"/>
</dbReference>
<name>A0A2K0A672_STAHA</name>
<dbReference type="Proteomes" id="UP000053523">
    <property type="component" value="Unassembled WGS sequence"/>
</dbReference>
<dbReference type="RefSeq" id="WP_037549848.1">
    <property type="nucleotide sequence ID" value="NZ_JAKVFQ010000002.1"/>
</dbReference>
<dbReference type="Pfam" id="PF22381">
    <property type="entry name" value="Staph_reg_Sar_Rot"/>
    <property type="match status" value="2"/>
</dbReference>
<dbReference type="InterPro" id="IPR036388">
    <property type="entry name" value="WH-like_DNA-bd_sf"/>
</dbReference>
<evidence type="ECO:0000256" key="1">
    <source>
        <dbReference type="ARBA" id="ARBA00023015"/>
    </source>
</evidence>
<evidence type="ECO:0000256" key="3">
    <source>
        <dbReference type="ARBA" id="ARBA00023163"/>
    </source>
</evidence>
<dbReference type="SUPFAM" id="SSF46785">
    <property type="entry name" value="Winged helix' DNA-binding domain"/>
    <property type="match status" value="2"/>
</dbReference>
<sequence length="247" mass="29791">MNKNKLETLLFYLVFMKAVGEVLKYSYQLKFEQLKTLYEIIKYFHVHHQGIYIDELITYQTISKRQLRHHLEHLYHLGWITKLRDDNDQRRILFLPSNSCQDKLNIMFMEVSEMIKGKNFDYLIEITAQYNQLGHVITIFDALYKVRNIAKESNLSLDELFLLGKLLSSRQVISLKEIQAMSYRYLICMNVVINDLYQKGYLKKYRNSIDERIVNVKFIESRAYETNQLFIRCYNKFQEQMKYNKIS</sequence>
<keyword evidence="2" id="KW-0238">DNA-binding</keyword>
<comment type="caution">
    <text evidence="5">The sequence shown here is derived from an EMBL/GenBank/DDBJ whole genome shotgun (WGS) entry which is preliminary data.</text>
</comment>
<reference evidence="5 6" key="1">
    <citation type="submission" date="2017-12" db="EMBL/GenBank/DDBJ databases">
        <title>FDA dAtabase for Regulatory Grade micrObial Sequences (FDA-ARGOS): Supporting development and validation of Infectious Disease Dx tests.</title>
        <authorList>
            <person name="Hoffmann M."/>
            <person name="Allard M."/>
            <person name="Evans P."/>
            <person name="Brown E."/>
            <person name="Tallon L."/>
            <person name="Sadzewicz L."/>
            <person name="Sengamalay N."/>
            <person name="Ott S."/>
            <person name="Godinez A."/>
            <person name="Nagaraj S."/>
            <person name="Vavikolanu K."/>
            <person name="Aluvathingal J."/>
            <person name="Nadendla S."/>
            <person name="Sichtig H."/>
        </authorList>
    </citation>
    <scope>NUCLEOTIDE SEQUENCE [LARGE SCALE GENOMIC DNA]</scope>
    <source>
        <strain evidence="5 6">FDAARGOS_148</strain>
    </source>
</reference>
<evidence type="ECO:0000256" key="2">
    <source>
        <dbReference type="ARBA" id="ARBA00023125"/>
    </source>
</evidence>
<evidence type="ECO:0000313" key="5">
    <source>
        <dbReference type="EMBL" id="PNN20513.1"/>
    </source>
</evidence>
<protein>
    <recommendedName>
        <fullName evidence="4">Transcriptional regulator SarA/SarZ/Rot-like helix-turn-helix domain-containing protein</fullName>
    </recommendedName>
</protein>
<accession>A0A2K0A672</accession>
<feature type="domain" description="Transcriptional regulator SarA/SarZ/Rot-like helix-turn-helix" evidence="4">
    <location>
        <begin position="21"/>
        <end position="100"/>
    </location>
</feature>
<proteinExistence type="predicted"/>
<keyword evidence="3" id="KW-0804">Transcription</keyword>
<keyword evidence="1" id="KW-0805">Transcription regulation</keyword>
<dbReference type="AlphaFoldDB" id="A0A2K0A672"/>
<feature type="domain" description="Transcriptional regulator SarA/SarZ/Rot-like helix-turn-helix" evidence="4">
    <location>
        <begin position="148"/>
        <end position="221"/>
    </location>
</feature>
<dbReference type="EMBL" id="LORN02000015">
    <property type="protein sequence ID" value="PNN20513.1"/>
    <property type="molecule type" value="Genomic_DNA"/>
</dbReference>
<evidence type="ECO:0000313" key="6">
    <source>
        <dbReference type="Proteomes" id="UP000053523"/>
    </source>
</evidence>
<dbReference type="Gene3D" id="1.10.10.10">
    <property type="entry name" value="Winged helix-like DNA-binding domain superfamily/Winged helix DNA-binding domain"/>
    <property type="match status" value="2"/>
</dbReference>
<gene>
    <name evidence="5" type="ORF">AL503_006830</name>
</gene>
<organism evidence="5 6">
    <name type="scientific">Staphylococcus haemolyticus</name>
    <dbReference type="NCBI Taxonomy" id="1283"/>
    <lineage>
        <taxon>Bacteria</taxon>
        <taxon>Bacillati</taxon>
        <taxon>Bacillota</taxon>
        <taxon>Bacilli</taxon>
        <taxon>Bacillales</taxon>
        <taxon>Staphylococcaceae</taxon>
        <taxon>Staphylococcus</taxon>
    </lineage>
</organism>
<dbReference type="GO" id="GO:0003677">
    <property type="term" value="F:DNA binding"/>
    <property type="evidence" value="ECO:0007669"/>
    <property type="project" value="UniProtKB-KW"/>
</dbReference>
<evidence type="ECO:0000259" key="4">
    <source>
        <dbReference type="Pfam" id="PF22381"/>
    </source>
</evidence>
<dbReference type="InterPro" id="IPR055166">
    <property type="entry name" value="Transc_reg_Sar_Rot_HTH"/>
</dbReference>